<dbReference type="InterPro" id="IPR058545">
    <property type="entry name" value="Beta-prop_EMC1_1st"/>
</dbReference>
<dbReference type="EMBL" id="JAANQT010000241">
    <property type="protein sequence ID" value="KAG1312859.1"/>
    <property type="molecule type" value="Genomic_DNA"/>
</dbReference>
<keyword evidence="6 12" id="KW-0732">Signal</keyword>
<evidence type="ECO:0000256" key="11">
    <source>
        <dbReference type="SAM" id="Phobius"/>
    </source>
</evidence>
<evidence type="ECO:0000256" key="12">
    <source>
        <dbReference type="SAM" id="SignalP"/>
    </source>
</evidence>
<sequence length="981" mass="111078">MFRITSCGLYLLLLSIAYLGIPVLAIYESQAGTFDWHHTWIGHPREAFDVDDKHVVVYTDRNVFASINKETGAIEWRQVLENKLASLKTSDAGILTVTDKPDHVQFWNKTNGQLIWDFLLPQDKSVGNEAPVLWDNGESAVLLKNDEVLKLSKKGEVAWKWTKPEKEGKKLKMIEREGHVYVVVEPEEEAKSPYFFINIIDRTTGETEKTLQIHCQSGFSHITYVGDYIFWIEENLLKWTPLQVKDIQNVVIQDLMNPTPIADEFISSQISILGKHDSILVTVEYDDEEHETRRVASALISIEKDGKSLLFKKFFSGQPDFGAVDFTETSTVRVYRAGQSELVLYLSPEGKEIKIEHDFELSGEIDYVKVIGSNPFRLLVVTKGSSVFCYNENYILWSREESLASITAAEFLELPEQKMWTQMADELDETVDQQAAENPLSRYVRRLKSHVQDLGQLPGWFVSHFAGMYGSTIQPDNLVISASEAQSCWLNLTDPEALYRDNFGLRKLLISVTKSGKIIAQDTSQRGKIVWSRYAPSYSFKEIHVVRSATVKLPPIVVAIGSVSDPVEGEATGFIRLNALTGDNYVSSIPEAEDFFEPVVTTTISVDKIMRLPIEEPEERTHLLAIYEAGTGRVYIYPDTTAARERFTAEFLPNFYFSTKTNQGVQGFKVVEGYRGSLKVLPVWNFILPKGEEILTSSKPQPYEKVASLGRALGNRNVLYKYLNPHLFSLVTKKGSTLKVRVMDSVKGSVLYETTHDDVDTDTNQVHVIQAENWFVYHFWSNDNRAKGYQTAVLELFEGKHENERVESSNFSSFDNVQPHVQSAVFAFPYPVNSMGVTTTKNGISTKAVLFGLPSHQIVSINKRLLDPRRPRDKPTKEEMEEMLIPYAPIPDERRLFLTYDLDVAGIQSIITSPSLLESTSLVFAYGLDTFYTRSSPSRQFDVLSEDFSKIQLLLTMIGLGVAILVSGPMVRRKRVNALWK</sequence>
<evidence type="ECO:0000259" key="13">
    <source>
        <dbReference type="Pfam" id="PF07774"/>
    </source>
</evidence>
<reference evidence="15" key="1">
    <citation type="journal article" date="2020" name="Microb. Genom.">
        <title>Genetic diversity of clinical and environmental Mucorales isolates obtained from an investigation of mucormycosis cases among solid organ transplant recipients.</title>
        <authorList>
            <person name="Nguyen M.H."/>
            <person name="Kaul D."/>
            <person name="Muto C."/>
            <person name="Cheng S.J."/>
            <person name="Richter R.A."/>
            <person name="Bruno V.M."/>
            <person name="Liu G."/>
            <person name="Beyhan S."/>
            <person name="Sundermann A.J."/>
            <person name="Mounaud S."/>
            <person name="Pasculle A.W."/>
            <person name="Nierman W.C."/>
            <person name="Driscoll E."/>
            <person name="Cumbie R."/>
            <person name="Clancy C.J."/>
            <person name="Dupont C.L."/>
        </authorList>
    </citation>
    <scope>NUCLEOTIDE SEQUENCE</scope>
    <source>
        <strain evidence="15">GL11</strain>
    </source>
</reference>
<feature type="chain" id="PRO_5040143015" description="ER membrane protein complex subunit 1" evidence="12">
    <location>
        <begin position="26"/>
        <end position="981"/>
    </location>
</feature>
<keyword evidence="9 11" id="KW-0472">Membrane</keyword>
<dbReference type="GO" id="GO:0072546">
    <property type="term" value="C:EMC complex"/>
    <property type="evidence" value="ECO:0007669"/>
    <property type="project" value="InterPro"/>
</dbReference>
<dbReference type="GO" id="GO:0034975">
    <property type="term" value="P:protein folding in endoplasmic reticulum"/>
    <property type="evidence" value="ECO:0007669"/>
    <property type="project" value="TreeGrafter"/>
</dbReference>
<gene>
    <name evidence="15" type="ORF">G6F64_002687</name>
</gene>
<feature type="transmembrane region" description="Helical" evidence="11">
    <location>
        <begin position="951"/>
        <end position="971"/>
    </location>
</feature>
<dbReference type="PANTHER" id="PTHR21573">
    <property type="entry name" value="ER MEMBRANE PROTEIN COMPLEX SUBUNIT 1"/>
    <property type="match status" value="1"/>
</dbReference>
<accession>A0A9P6XG22</accession>
<dbReference type="InterPro" id="IPR015943">
    <property type="entry name" value="WD40/YVTN_repeat-like_dom_sf"/>
</dbReference>
<evidence type="ECO:0000256" key="4">
    <source>
        <dbReference type="ARBA" id="ARBA00020824"/>
    </source>
</evidence>
<comment type="subcellular location">
    <subcellularLocation>
        <location evidence="1">Endoplasmic reticulum membrane</location>
        <topology evidence="1">Single-pass type I membrane protein</topology>
    </subcellularLocation>
</comment>
<evidence type="ECO:0000256" key="7">
    <source>
        <dbReference type="ARBA" id="ARBA00022824"/>
    </source>
</evidence>
<comment type="subunit">
    <text evidence="3">Component of the ER membrane protein complex (EMC).</text>
</comment>
<dbReference type="OrthoDB" id="28092at2759"/>
<evidence type="ECO:0000256" key="5">
    <source>
        <dbReference type="ARBA" id="ARBA00022692"/>
    </source>
</evidence>
<dbReference type="AlphaFoldDB" id="A0A9P6XG22"/>
<evidence type="ECO:0000256" key="3">
    <source>
        <dbReference type="ARBA" id="ARBA00011276"/>
    </source>
</evidence>
<evidence type="ECO:0000313" key="16">
    <source>
        <dbReference type="Proteomes" id="UP000716291"/>
    </source>
</evidence>
<dbReference type="InterPro" id="IPR011047">
    <property type="entry name" value="Quinoprotein_ADH-like_sf"/>
</dbReference>
<protein>
    <recommendedName>
        <fullName evidence="4">ER membrane protein complex subunit 1</fullName>
    </recommendedName>
</protein>
<evidence type="ECO:0000256" key="1">
    <source>
        <dbReference type="ARBA" id="ARBA00004115"/>
    </source>
</evidence>
<evidence type="ECO:0000256" key="8">
    <source>
        <dbReference type="ARBA" id="ARBA00022989"/>
    </source>
</evidence>
<keyword evidence="8 11" id="KW-1133">Transmembrane helix</keyword>
<feature type="domain" description="EMC1 first beta-propeller" evidence="14">
    <location>
        <begin position="25"/>
        <end position="401"/>
    </location>
</feature>
<evidence type="ECO:0000256" key="2">
    <source>
        <dbReference type="ARBA" id="ARBA00007904"/>
    </source>
</evidence>
<evidence type="ECO:0000256" key="9">
    <source>
        <dbReference type="ARBA" id="ARBA00023136"/>
    </source>
</evidence>
<keyword evidence="5 11" id="KW-0812">Transmembrane</keyword>
<comment type="similarity">
    <text evidence="2">Belongs to the EMC1 family.</text>
</comment>
<keyword evidence="10" id="KW-0325">Glycoprotein</keyword>
<name>A0A9P6XG22_RHIOR</name>
<dbReference type="Gene3D" id="2.130.10.10">
    <property type="entry name" value="YVTN repeat-like/Quinoprotein amine dehydrogenase"/>
    <property type="match status" value="1"/>
</dbReference>
<evidence type="ECO:0000313" key="15">
    <source>
        <dbReference type="EMBL" id="KAG1312859.1"/>
    </source>
</evidence>
<dbReference type="Proteomes" id="UP000716291">
    <property type="component" value="Unassembled WGS sequence"/>
</dbReference>
<dbReference type="InterPro" id="IPR026895">
    <property type="entry name" value="EMC1"/>
</dbReference>
<evidence type="ECO:0000256" key="10">
    <source>
        <dbReference type="ARBA" id="ARBA00023180"/>
    </source>
</evidence>
<comment type="caution">
    <text evidence="15">The sequence shown here is derived from an EMBL/GenBank/DDBJ whole genome shotgun (WGS) entry which is preliminary data.</text>
</comment>
<dbReference type="InterPro" id="IPR011678">
    <property type="entry name" value="EMC1_C"/>
</dbReference>
<evidence type="ECO:0000256" key="6">
    <source>
        <dbReference type="ARBA" id="ARBA00022729"/>
    </source>
</evidence>
<dbReference type="SUPFAM" id="SSF50998">
    <property type="entry name" value="Quinoprotein alcohol dehydrogenase-like"/>
    <property type="match status" value="1"/>
</dbReference>
<dbReference type="Pfam" id="PF07774">
    <property type="entry name" value="EMC1_C"/>
    <property type="match status" value="1"/>
</dbReference>
<organism evidence="15 16">
    <name type="scientific">Rhizopus oryzae</name>
    <name type="common">Mucormycosis agent</name>
    <name type="synonym">Rhizopus arrhizus var. delemar</name>
    <dbReference type="NCBI Taxonomy" id="64495"/>
    <lineage>
        <taxon>Eukaryota</taxon>
        <taxon>Fungi</taxon>
        <taxon>Fungi incertae sedis</taxon>
        <taxon>Mucoromycota</taxon>
        <taxon>Mucoromycotina</taxon>
        <taxon>Mucoromycetes</taxon>
        <taxon>Mucorales</taxon>
        <taxon>Mucorineae</taxon>
        <taxon>Rhizopodaceae</taxon>
        <taxon>Rhizopus</taxon>
    </lineage>
</organism>
<evidence type="ECO:0000259" key="14">
    <source>
        <dbReference type="Pfam" id="PF25293"/>
    </source>
</evidence>
<keyword evidence="16" id="KW-1185">Reference proteome</keyword>
<dbReference type="PANTHER" id="PTHR21573:SF0">
    <property type="entry name" value="ER MEMBRANE PROTEIN COMPLEX SUBUNIT 1"/>
    <property type="match status" value="1"/>
</dbReference>
<feature type="domain" description="ER membrane protein complex subunit 1 C-terminal" evidence="13">
    <location>
        <begin position="771"/>
        <end position="980"/>
    </location>
</feature>
<proteinExistence type="inferred from homology"/>
<keyword evidence="7" id="KW-0256">Endoplasmic reticulum</keyword>
<dbReference type="Pfam" id="PF25293">
    <property type="entry name" value="Beta-prop_EMC1_N"/>
    <property type="match status" value="1"/>
</dbReference>
<feature type="signal peptide" evidence="12">
    <location>
        <begin position="1"/>
        <end position="25"/>
    </location>
</feature>